<feature type="region of interest" description="Disordered" evidence="4">
    <location>
        <begin position="1"/>
        <end position="20"/>
    </location>
</feature>
<evidence type="ECO:0000256" key="2">
    <source>
        <dbReference type="ARBA" id="ARBA00022694"/>
    </source>
</evidence>
<dbReference type="Pfam" id="PF06978">
    <property type="entry name" value="POP1_N"/>
    <property type="match status" value="1"/>
</dbReference>
<feature type="compositionally biased region" description="Basic and acidic residues" evidence="4">
    <location>
        <begin position="615"/>
        <end position="633"/>
    </location>
</feature>
<evidence type="ECO:0000256" key="4">
    <source>
        <dbReference type="SAM" id="MobiDB-lite"/>
    </source>
</evidence>
<dbReference type="GO" id="GO:0005655">
    <property type="term" value="C:nucleolar ribonuclease P complex"/>
    <property type="evidence" value="ECO:0007669"/>
    <property type="project" value="InterPro"/>
</dbReference>
<dbReference type="GO" id="GO:0001682">
    <property type="term" value="P:tRNA 5'-leader removal"/>
    <property type="evidence" value="ECO:0007669"/>
    <property type="project" value="InterPro"/>
</dbReference>
<keyword evidence="9" id="KW-1185">Reference proteome</keyword>
<keyword evidence="3" id="KW-0539">Nucleus</keyword>
<dbReference type="InterPro" id="IPR055079">
    <property type="entry name" value="POP1_C"/>
</dbReference>
<dbReference type="GO" id="GO:0000172">
    <property type="term" value="C:ribonuclease MRP complex"/>
    <property type="evidence" value="ECO:0007669"/>
    <property type="project" value="InterPro"/>
</dbReference>
<comment type="subcellular location">
    <subcellularLocation>
        <location evidence="1">Nucleus</location>
    </subcellularLocation>
</comment>
<dbReference type="PANTHER" id="PTHR22731:SF3">
    <property type="entry name" value="RIBONUCLEASES P_MRP PROTEIN SUBUNIT POP1"/>
    <property type="match status" value="1"/>
</dbReference>
<dbReference type="InterPro" id="IPR009723">
    <property type="entry name" value="Pop1_N"/>
</dbReference>
<protein>
    <submittedName>
        <fullName evidence="8">Uncharacterized protein</fullName>
    </submittedName>
</protein>
<evidence type="ECO:0000259" key="5">
    <source>
        <dbReference type="Pfam" id="PF06978"/>
    </source>
</evidence>
<proteinExistence type="predicted"/>
<keyword evidence="2" id="KW-0819">tRNA processing</keyword>
<feature type="compositionally biased region" description="Basic and acidic residues" evidence="4">
    <location>
        <begin position="310"/>
        <end position="339"/>
    </location>
</feature>
<evidence type="ECO:0000256" key="1">
    <source>
        <dbReference type="ARBA" id="ARBA00004123"/>
    </source>
</evidence>
<dbReference type="Proteomes" id="UP000005408">
    <property type="component" value="Unassembled WGS sequence"/>
</dbReference>
<dbReference type="InterPro" id="IPR027266">
    <property type="entry name" value="TrmE/GcvT-like"/>
</dbReference>
<organism evidence="8 9">
    <name type="scientific">Magallana gigas</name>
    <name type="common">Pacific oyster</name>
    <name type="synonym">Crassostrea gigas</name>
    <dbReference type="NCBI Taxonomy" id="29159"/>
    <lineage>
        <taxon>Eukaryota</taxon>
        <taxon>Metazoa</taxon>
        <taxon>Spiralia</taxon>
        <taxon>Lophotrochozoa</taxon>
        <taxon>Mollusca</taxon>
        <taxon>Bivalvia</taxon>
        <taxon>Autobranchia</taxon>
        <taxon>Pteriomorphia</taxon>
        <taxon>Ostreida</taxon>
        <taxon>Ostreoidea</taxon>
        <taxon>Ostreidae</taxon>
        <taxon>Magallana</taxon>
    </lineage>
</organism>
<dbReference type="Gene3D" id="3.30.1360.120">
    <property type="entry name" value="Probable tRNA modification gtpase trme, domain 1"/>
    <property type="match status" value="1"/>
</dbReference>
<feature type="domain" description="Pop1 N-terminal" evidence="5">
    <location>
        <begin position="96"/>
        <end position="181"/>
    </location>
</feature>
<feature type="domain" description="POP1 C-terminal" evidence="7">
    <location>
        <begin position="718"/>
        <end position="868"/>
    </location>
</feature>
<dbReference type="InterPro" id="IPR039182">
    <property type="entry name" value="Pop1"/>
</dbReference>
<sequence length="869" mass="99790">MDQFNRKRPHGGMTKNQAKKQKFNENILSEAPQAIDVIEYARSRAAELQLLDEATKKRKVSQAVNGLMSISMRRRAMSHNVKRMPRRVREMVTIKANKHKKPSRKHRRRPKNLLQEYIRRQKNKVWLETHIWHAKRFKMADKWGYKIPYQPTNKSARASYRATQHHCQMIDVSYLCCIEILGKEENILNGVSSLCNSQTGPTVAAKMYLEGTREGNCVLYKQNQYPQGPICPATFLWRPKSEREPLRQLWIWCHPSSFEELWKELEACMSVSEKCEVQDISVELSCSIEDMRKGRTLADIANSSVLNNNSKEDKMSTISEEGPKQEDRSKVPKETQDKTKKQKSKKHSSTEKASEEKFVKVINRKSQIGKVFMTSLKDRLVRHRFIGPESQRILAQTLGIADIMFNNKETSYWWKEYYEDKKHSLDFNQQREFWDGVAQCQSAAELSPHAVIGLTVRDPRVIRAMKRNENSDMASESMVVEGIEAVKLMVSQEVSNSPIWEEEIRKTVTSTKKSDFEINQLKSEHLVPGSELMLGEEESRIPVLVIQNPGTNPSAHSHSHYGNGWDLILPAGWSMAFWVASIYHGARAGGLRELQCLANEQQIEHFPEDYPDTSAGREEEARVKSEKEAEHSKRPPAKRPNFTKLDVANPFSWAWDQLVHCDKEDTSGFHVLRDRKDLNTLRKVVNISRGQKKKCLKSSESVERFAPYQDILSRHQKSLVFVKISVNSKGCPEEMGTISIPSKEDVRKMKADKYFVGPLRSQQPDPELEDKKEKKKKAKLLKKGVLNLQPQKTPENREVAKDNVDDGEREIIGYVKHGGFSLNNGHGAGKGFCSLAGLEKLSESLPDERNLVLIRNPRTLQYRFARLSL</sequence>
<evidence type="ECO:0000259" key="6">
    <source>
        <dbReference type="Pfam" id="PF08170"/>
    </source>
</evidence>
<feature type="compositionally biased region" description="Basic residues" evidence="4">
    <location>
        <begin position="1"/>
        <end position="10"/>
    </location>
</feature>
<dbReference type="InterPro" id="IPR012590">
    <property type="entry name" value="POPLD_dom"/>
</dbReference>
<accession>A0A8W8II13</accession>
<dbReference type="PANTHER" id="PTHR22731">
    <property type="entry name" value="RIBONUCLEASES P/MRP PROTEIN SUBUNIT POP1"/>
    <property type="match status" value="1"/>
</dbReference>
<feature type="region of interest" description="Disordered" evidence="4">
    <location>
        <begin position="606"/>
        <end position="641"/>
    </location>
</feature>
<evidence type="ECO:0000259" key="7">
    <source>
        <dbReference type="Pfam" id="PF22770"/>
    </source>
</evidence>
<evidence type="ECO:0000313" key="8">
    <source>
        <dbReference type="EnsemblMetazoa" id="G1440.2:cds"/>
    </source>
</evidence>
<name>A0A8W8II13_MAGGI</name>
<dbReference type="SUPFAM" id="SSF103025">
    <property type="entry name" value="Folate-binding domain"/>
    <property type="match status" value="1"/>
</dbReference>
<evidence type="ECO:0000313" key="9">
    <source>
        <dbReference type="Proteomes" id="UP000005408"/>
    </source>
</evidence>
<reference evidence="8" key="1">
    <citation type="submission" date="2022-08" db="UniProtKB">
        <authorList>
            <consortium name="EnsemblMetazoa"/>
        </authorList>
    </citation>
    <scope>IDENTIFICATION</scope>
    <source>
        <strain evidence="8">05x7-T-G4-1.051#20</strain>
    </source>
</reference>
<evidence type="ECO:0000256" key="3">
    <source>
        <dbReference type="ARBA" id="ARBA00023242"/>
    </source>
</evidence>
<dbReference type="Pfam" id="PF22770">
    <property type="entry name" value="POP1_C"/>
    <property type="match status" value="1"/>
</dbReference>
<dbReference type="Pfam" id="PF08170">
    <property type="entry name" value="POPLD"/>
    <property type="match status" value="1"/>
</dbReference>
<feature type="region of interest" description="Disordered" evidence="4">
    <location>
        <begin position="308"/>
        <end position="352"/>
    </location>
</feature>
<feature type="domain" description="POPLD" evidence="6">
    <location>
        <begin position="564"/>
        <end position="655"/>
    </location>
</feature>
<dbReference type="EnsemblMetazoa" id="G1440.2">
    <property type="protein sequence ID" value="G1440.2:cds"/>
    <property type="gene ID" value="G1440"/>
</dbReference>
<dbReference type="AlphaFoldDB" id="A0A8W8II13"/>